<dbReference type="EMBL" id="KB203274">
    <property type="protein sequence ID" value="ESO85690.1"/>
    <property type="molecule type" value="Genomic_DNA"/>
</dbReference>
<dbReference type="KEGG" id="lgi:LOTGIDRAFT_155181"/>
<dbReference type="Proteomes" id="UP000030746">
    <property type="component" value="Unassembled WGS sequence"/>
</dbReference>
<dbReference type="HOGENOM" id="CLU_1016665_0_0_1"/>
<dbReference type="RefSeq" id="XP_009063926.1">
    <property type="nucleotide sequence ID" value="XM_009065678.1"/>
</dbReference>
<organism evidence="2 3">
    <name type="scientific">Lottia gigantea</name>
    <name type="common">Giant owl limpet</name>
    <dbReference type="NCBI Taxonomy" id="225164"/>
    <lineage>
        <taxon>Eukaryota</taxon>
        <taxon>Metazoa</taxon>
        <taxon>Spiralia</taxon>
        <taxon>Lophotrochozoa</taxon>
        <taxon>Mollusca</taxon>
        <taxon>Gastropoda</taxon>
        <taxon>Patellogastropoda</taxon>
        <taxon>Lottioidea</taxon>
        <taxon>Lottiidae</taxon>
        <taxon>Lottia</taxon>
    </lineage>
</organism>
<feature type="compositionally biased region" description="Basic and acidic residues" evidence="1">
    <location>
        <begin position="132"/>
        <end position="141"/>
    </location>
</feature>
<accession>V3ZSZ1</accession>
<dbReference type="CTD" id="20236624"/>
<reference evidence="2 3" key="1">
    <citation type="journal article" date="2013" name="Nature">
        <title>Insights into bilaterian evolution from three spiralian genomes.</title>
        <authorList>
            <person name="Simakov O."/>
            <person name="Marletaz F."/>
            <person name="Cho S.J."/>
            <person name="Edsinger-Gonzales E."/>
            <person name="Havlak P."/>
            <person name="Hellsten U."/>
            <person name="Kuo D.H."/>
            <person name="Larsson T."/>
            <person name="Lv J."/>
            <person name="Arendt D."/>
            <person name="Savage R."/>
            <person name="Osoegawa K."/>
            <person name="de Jong P."/>
            <person name="Grimwood J."/>
            <person name="Chapman J.A."/>
            <person name="Shapiro H."/>
            <person name="Aerts A."/>
            <person name="Otillar R.P."/>
            <person name="Terry A.Y."/>
            <person name="Boore J.L."/>
            <person name="Grigoriev I.V."/>
            <person name="Lindberg D.R."/>
            <person name="Seaver E.C."/>
            <person name="Weisblat D.A."/>
            <person name="Putnam N.H."/>
            <person name="Rokhsar D.S."/>
        </authorList>
    </citation>
    <scope>NUCLEOTIDE SEQUENCE [LARGE SCALE GENOMIC DNA]</scope>
</reference>
<dbReference type="GeneID" id="20236624"/>
<protein>
    <submittedName>
        <fullName evidence="2">Uncharacterized protein</fullName>
    </submittedName>
</protein>
<evidence type="ECO:0000256" key="1">
    <source>
        <dbReference type="SAM" id="MobiDB-lite"/>
    </source>
</evidence>
<evidence type="ECO:0000313" key="3">
    <source>
        <dbReference type="Proteomes" id="UP000030746"/>
    </source>
</evidence>
<gene>
    <name evidence="2" type="ORF">LOTGIDRAFT_155181</name>
</gene>
<dbReference type="AlphaFoldDB" id="V3ZSZ1"/>
<feature type="region of interest" description="Disordered" evidence="1">
    <location>
        <begin position="254"/>
        <end position="274"/>
    </location>
</feature>
<feature type="compositionally biased region" description="Polar residues" evidence="1">
    <location>
        <begin position="83"/>
        <end position="92"/>
    </location>
</feature>
<proteinExistence type="predicted"/>
<name>V3ZSZ1_LOTGI</name>
<feature type="region of interest" description="Disordered" evidence="1">
    <location>
        <begin position="77"/>
        <end position="153"/>
    </location>
</feature>
<keyword evidence="3" id="KW-1185">Reference proteome</keyword>
<sequence length="274" mass="31473">MTKPKFRSQSDTLCRNPVRTFDKAQTVESSCHTEDPDLKIVIIEALKGTLFTEPIIETIVKDLEDKSKLEILTESFTEETRLESSPTRSAIESLTGPEYQPPKNQPESIKRLKRKRRESNPDIWNKNIQKQRRMEGKVTKDLRKKKESGSLERTDRKDYLHHVLVQRNVRKTKSVRKFRMKIGVKYCLVSGKSWIGKNVNCMNDCAATGETPASSGILKAVFNEKIIGLFNPKKDQCDLCCGYEVDNISQQDYEHHQAHKEAASEKSEDKARCQ</sequence>
<evidence type="ECO:0000313" key="2">
    <source>
        <dbReference type="EMBL" id="ESO85690.1"/>
    </source>
</evidence>